<comment type="similarity">
    <text evidence="2 5">Belongs to the Nudix hydrolase family.</text>
</comment>
<accession>A0A1G8V3J7</accession>
<name>A0A1G8V3J7_9ACTN</name>
<evidence type="ECO:0000256" key="1">
    <source>
        <dbReference type="ARBA" id="ARBA00001946"/>
    </source>
</evidence>
<dbReference type="InterPro" id="IPR015797">
    <property type="entry name" value="NUDIX_hydrolase-like_dom_sf"/>
</dbReference>
<evidence type="ECO:0000313" key="7">
    <source>
        <dbReference type="EMBL" id="SDJ59945.1"/>
    </source>
</evidence>
<dbReference type="InterPro" id="IPR020476">
    <property type="entry name" value="Nudix_hydrolase"/>
</dbReference>
<dbReference type="Gene3D" id="3.90.79.10">
    <property type="entry name" value="Nucleoside Triphosphate Pyrophosphohydrolase"/>
    <property type="match status" value="1"/>
</dbReference>
<dbReference type="Pfam" id="PF00293">
    <property type="entry name" value="NUDIX"/>
    <property type="match status" value="1"/>
</dbReference>
<dbReference type="RefSeq" id="WP_176902947.1">
    <property type="nucleotide sequence ID" value="NZ_FNFB01000002.1"/>
</dbReference>
<dbReference type="GO" id="GO:0016787">
    <property type="term" value="F:hydrolase activity"/>
    <property type="evidence" value="ECO:0007669"/>
    <property type="project" value="UniProtKB-KW"/>
</dbReference>
<evidence type="ECO:0000256" key="3">
    <source>
        <dbReference type="ARBA" id="ARBA00022801"/>
    </source>
</evidence>
<evidence type="ECO:0000259" key="6">
    <source>
        <dbReference type="PROSITE" id="PS51462"/>
    </source>
</evidence>
<organism evidence="7 8">
    <name type="scientific">Nonomuraea maritima</name>
    <dbReference type="NCBI Taxonomy" id="683260"/>
    <lineage>
        <taxon>Bacteria</taxon>
        <taxon>Bacillati</taxon>
        <taxon>Actinomycetota</taxon>
        <taxon>Actinomycetes</taxon>
        <taxon>Streptosporangiales</taxon>
        <taxon>Streptosporangiaceae</taxon>
        <taxon>Nonomuraea</taxon>
    </lineage>
</organism>
<sequence length="142" mass="14744">MGAERIVGVGVVVEAGGRILLGERVKAGEPPSWCLPGGAVEPGETFEAAALRELAEETGIRDAGRPRVTAVVLDHPGGAVRVTAAVTVAAGATGPVVTEPHVFRSWRWFPTDALPEPLFPATARILTGQVCEDGGHYRVADA</sequence>
<keyword evidence="4" id="KW-0460">Magnesium</keyword>
<dbReference type="PRINTS" id="PR00502">
    <property type="entry name" value="NUDIXFAMILY"/>
</dbReference>
<feature type="domain" description="Nudix hydrolase" evidence="6">
    <location>
        <begin position="4"/>
        <end position="132"/>
    </location>
</feature>
<evidence type="ECO:0000256" key="4">
    <source>
        <dbReference type="ARBA" id="ARBA00022842"/>
    </source>
</evidence>
<dbReference type="PROSITE" id="PS51462">
    <property type="entry name" value="NUDIX"/>
    <property type="match status" value="1"/>
</dbReference>
<evidence type="ECO:0000313" key="8">
    <source>
        <dbReference type="Proteomes" id="UP000198683"/>
    </source>
</evidence>
<evidence type="ECO:0000256" key="5">
    <source>
        <dbReference type="RuleBase" id="RU003476"/>
    </source>
</evidence>
<proteinExistence type="inferred from homology"/>
<dbReference type="PROSITE" id="PS00893">
    <property type="entry name" value="NUDIX_BOX"/>
    <property type="match status" value="1"/>
</dbReference>
<dbReference type="InterPro" id="IPR000086">
    <property type="entry name" value="NUDIX_hydrolase_dom"/>
</dbReference>
<keyword evidence="3 5" id="KW-0378">Hydrolase</keyword>
<dbReference type="EMBL" id="FNFB01000002">
    <property type="protein sequence ID" value="SDJ59945.1"/>
    <property type="molecule type" value="Genomic_DNA"/>
</dbReference>
<dbReference type="STRING" id="683260.SAMN05421874_102364"/>
<dbReference type="PANTHER" id="PTHR43046">
    <property type="entry name" value="GDP-MANNOSE MANNOSYL HYDROLASE"/>
    <property type="match status" value="1"/>
</dbReference>
<dbReference type="PANTHER" id="PTHR43046:SF12">
    <property type="entry name" value="GDP-MANNOSE MANNOSYL HYDROLASE"/>
    <property type="match status" value="1"/>
</dbReference>
<dbReference type="SUPFAM" id="SSF55811">
    <property type="entry name" value="Nudix"/>
    <property type="match status" value="1"/>
</dbReference>
<reference evidence="7 8" key="1">
    <citation type="submission" date="2016-10" db="EMBL/GenBank/DDBJ databases">
        <authorList>
            <person name="de Groot N.N."/>
        </authorList>
    </citation>
    <scope>NUCLEOTIDE SEQUENCE [LARGE SCALE GENOMIC DNA]</scope>
    <source>
        <strain evidence="7 8">CGMCC 4.5681</strain>
    </source>
</reference>
<evidence type="ECO:0000256" key="2">
    <source>
        <dbReference type="ARBA" id="ARBA00005582"/>
    </source>
</evidence>
<keyword evidence="8" id="KW-1185">Reference proteome</keyword>
<dbReference type="AlphaFoldDB" id="A0A1G8V3J7"/>
<dbReference type="Proteomes" id="UP000198683">
    <property type="component" value="Unassembled WGS sequence"/>
</dbReference>
<gene>
    <name evidence="7" type="ORF">SAMN05421874_102364</name>
</gene>
<dbReference type="InterPro" id="IPR020084">
    <property type="entry name" value="NUDIX_hydrolase_CS"/>
</dbReference>
<protein>
    <submittedName>
        <fullName evidence="7">ADP-ribose pyrophosphatase YjhB, NUDIX family</fullName>
    </submittedName>
</protein>
<comment type="cofactor">
    <cofactor evidence="1">
        <name>Mg(2+)</name>
        <dbReference type="ChEBI" id="CHEBI:18420"/>
    </cofactor>
</comment>